<dbReference type="InterPro" id="IPR033703">
    <property type="entry name" value="Rhv-like"/>
</dbReference>
<comment type="subcellular location">
    <subcellularLocation>
        <location evidence="1">Virion</location>
    </subcellularLocation>
</comment>
<dbReference type="Pfam" id="PF00073">
    <property type="entry name" value="Rhv"/>
    <property type="match status" value="1"/>
</dbReference>
<dbReference type="SUPFAM" id="SSF88633">
    <property type="entry name" value="Positive stranded ssRNA viruses"/>
    <property type="match status" value="3"/>
</dbReference>
<evidence type="ECO:0000313" key="6">
    <source>
        <dbReference type="EMBL" id="QDH89863.1"/>
    </source>
</evidence>
<dbReference type="Gene3D" id="2.60.120.20">
    <property type="match status" value="3"/>
</dbReference>
<organism evidence="6">
    <name type="scientific">Picornavirales sp</name>
    <dbReference type="NCBI Taxonomy" id="1955153"/>
    <lineage>
        <taxon>Viruses</taxon>
        <taxon>Riboviria</taxon>
        <taxon>Orthornavirae</taxon>
        <taxon>Pisuviricota</taxon>
        <taxon>Pisoniviricetes</taxon>
        <taxon>Picornavirales</taxon>
    </lineage>
</organism>
<feature type="domain" description="Picornavirus capsid" evidence="4">
    <location>
        <begin position="118"/>
        <end position="196"/>
    </location>
</feature>
<dbReference type="Pfam" id="PF00915">
    <property type="entry name" value="Calici_coat"/>
    <property type="match status" value="1"/>
</dbReference>
<feature type="domain" description="Calicivirus coat protein" evidence="5">
    <location>
        <begin position="394"/>
        <end position="559"/>
    </location>
</feature>
<dbReference type="InterPro" id="IPR004005">
    <property type="entry name" value="Calicivirus_coat"/>
</dbReference>
<evidence type="ECO:0008006" key="7">
    <source>
        <dbReference type="Google" id="ProtNLM"/>
    </source>
</evidence>
<proteinExistence type="predicted"/>
<accession>A0A514D8C4</accession>
<name>A0A514D8C4_9VIRU</name>
<dbReference type="InterPro" id="IPR029053">
    <property type="entry name" value="Viral_coat"/>
</dbReference>
<evidence type="ECO:0000256" key="2">
    <source>
        <dbReference type="ARBA" id="ARBA00022561"/>
    </source>
</evidence>
<evidence type="ECO:0000259" key="4">
    <source>
        <dbReference type="Pfam" id="PF00073"/>
    </source>
</evidence>
<protein>
    <recommendedName>
        <fullName evidence="7">Picornavirus capsid domain-containing protein</fullName>
    </recommendedName>
</protein>
<gene>
    <name evidence="6" type="ORF">H4Rhizo43795_000001</name>
</gene>
<evidence type="ECO:0000259" key="5">
    <source>
        <dbReference type="Pfam" id="PF00915"/>
    </source>
</evidence>
<evidence type="ECO:0000256" key="3">
    <source>
        <dbReference type="ARBA" id="ARBA00022844"/>
    </source>
</evidence>
<dbReference type="EMBL" id="MN035092">
    <property type="protein sequence ID" value="QDH89863.1"/>
    <property type="molecule type" value="Genomic_RNA"/>
</dbReference>
<dbReference type="GO" id="GO:0030430">
    <property type="term" value="C:host cell cytoplasm"/>
    <property type="evidence" value="ECO:0007669"/>
    <property type="project" value="UniProtKB-SubCell"/>
</dbReference>
<keyword evidence="2" id="KW-0167">Capsid protein</keyword>
<evidence type="ECO:0000256" key="1">
    <source>
        <dbReference type="ARBA" id="ARBA00004328"/>
    </source>
</evidence>
<dbReference type="CDD" id="cd00205">
    <property type="entry name" value="rhv_like"/>
    <property type="match status" value="2"/>
</dbReference>
<dbReference type="GO" id="GO:0019028">
    <property type="term" value="C:viral capsid"/>
    <property type="evidence" value="ECO:0007669"/>
    <property type="project" value="UniProtKB-KW"/>
</dbReference>
<dbReference type="InterPro" id="IPR001676">
    <property type="entry name" value="Picornavirus_capsid"/>
</dbReference>
<sequence length="841" mass="91780">MATNQTNISETGETAGIIARETSGSTVQNGTTHWIDSGVVNTAQNTTLLTQPSSITSCDYVYQDIKAFLAKPLIAGDYVLTNALTLMIDQFDITRPIYNNTAPFDIWYHKLIGIHGIRCTFVYTLKINASRFDQGMYLLAFQPSGGVAQTAAQYITYSHSRNQVSQLLHAKLDVNCDSSVTIRVPWISTHSFLPMTPYSGSRLGSPGRIQLWALEPITTVGGTGSAGATLYVHLEDVELFASTTPQCGLCIGGDKVSVHFQAGTVVRRKKKDIHTEEVESNRTISNSLKLATDISSALSPIPLLSSIAAPMSWLLDAASRAAYAWGYSAPRINDPSNRMTKWSNPYLCNYNKKSVAQTLALSSTNTVGQVSGIFGTDIDEMSFDFIKQRSAIYARFTISTSNSTGDLLYSCLVTPRDMYSSTIDSTNTMISFTPVGFLSRLFNLWRGSMIYTFTIVKTEFHIGRLMVVFTPYALLAGPVITASLASYCLREIIDIRAGNQFQVTIPYISAAQYMTCQDAGGQTGTLSVYLVDALEVGGTQTNTTISVFVDVKGGPDFEVASRSAGIELNFTQANTYQSAVDTIGGTKLDPCKIETTVIGEGSEHSSKNYNFASSNLGEVTESFSSLLKAGGILNYPQTITSQPQTYSWAINPTIVLMSKINVNTYVGGQYYDIFSRIVPLYALMRGTIRLSIYETPNVLLVATVWRAYPKRLLSDFNQGVVGMAIDGNVNTYPPIDDLAPMYNNGIIIKDVTDAGVIVDVPQYTKFAATATWAEVSTMAVATARTQSTTDQGRRTILYYERLVAGGLGYDSNTIGLTVHRSVGDDFRLGCFISIPPIRYNF</sequence>
<reference evidence="6" key="1">
    <citation type="submission" date="2019-05" db="EMBL/GenBank/DDBJ databases">
        <title>Metatranscriptomic reconstruction reveals RNA viruses with the potential to shape carbon cycling in soil.</title>
        <authorList>
            <person name="Starr E.P."/>
            <person name="Nuccio E."/>
            <person name="Pett-Ridge J."/>
            <person name="Banfield J.F."/>
            <person name="Firestone M.K."/>
        </authorList>
    </citation>
    <scope>NUCLEOTIDE SEQUENCE</scope>
    <source>
        <strain evidence="6">H4_Rhizo_43_scaffold_795</strain>
    </source>
</reference>
<keyword evidence="3" id="KW-0946">Virion</keyword>
<dbReference type="GO" id="GO:0005198">
    <property type="term" value="F:structural molecule activity"/>
    <property type="evidence" value="ECO:0007669"/>
    <property type="project" value="InterPro"/>
</dbReference>